<dbReference type="SFLD" id="SFLDS00005">
    <property type="entry name" value="Isoprenoid_Synthase_Type_I"/>
    <property type="match status" value="1"/>
</dbReference>
<dbReference type="PANTHER" id="PTHR11626:SF2">
    <property type="entry name" value="SQUALENE SYNTHASE"/>
    <property type="match status" value="1"/>
</dbReference>
<evidence type="ECO:0000256" key="15">
    <source>
        <dbReference type="RuleBase" id="RU368088"/>
    </source>
</evidence>
<evidence type="ECO:0000256" key="12">
    <source>
        <dbReference type="ARBA" id="ARBA00023136"/>
    </source>
</evidence>
<dbReference type="PROSITE" id="PS01045">
    <property type="entry name" value="SQUALEN_PHYTOEN_SYN_2"/>
    <property type="match status" value="1"/>
</dbReference>
<sequence length="421" mass="47810">MMSVFLDSITKPSEIKALLSHKFSPKSENKLSHQRTLEADPSKKRCYDFLNMTSRSFAAVIQELDDDLRDAICLFYLVLRGLDTIEDDMTIDLDRKVELLRSFDAIIYQKGWVFNGNGPNEKDRELLVHFDLVIDEFLALKPGFQQVIAKITRLMGNGMADYATGEHRESTSVATIKDFDLYCHYVAGLVGYGLSDLFVASGLEDPSIANDKKLSNSMGLFLQKTNIIRDYREDLDDGRQFWPKEIWGNYANDFGDFIKTSHLEKSRACLSAMVLNVLEHVPDVLDYLSKVKNQSVFNFCAIPQVMAISTLALVFNNLDVYQRNVKIRKGEAVKLIRASTDMENVIAIFREYIQIISEKNETTDPNFLKISMAIGKIEQWITTNIKPSTNPIIKTANYSSIFLPVLVGLIGMLVVQYIKSF</sequence>
<dbReference type="UniPathway" id="UPA00767">
    <property type="reaction ID" value="UER00751"/>
</dbReference>
<evidence type="ECO:0000256" key="4">
    <source>
        <dbReference type="ARBA" id="ARBA00012373"/>
    </source>
</evidence>
<keyword evidence="12 15" id="KW-0472">Membrane</keyword>
<dbReference type="AlphaFoldDB" id="A0A1X2IRF5"/>
<dbReference type="GO" id="GO:0051996">
    <property type="term" value="F:squalene synthase [NAD(P)H] activity"/>
    <property type="evidence" value="ECO:0007669"/>
    <property type="project" value="UniProtKB-UniRule"/>
</dbReference>
<evidence type="ECO:0000256" key="1">
    <source>
        <dbReference type="ARBA" id="ARBA00001946"/>
    </source>
</evidence>
<dbReference type="InterPro" id="IPR044844">
    <property type="entry name" value="Trans_IPPS_euk-type"/>
</dbReference>
<keyword evidence="10" id="KW-0756">Sterol biosynthesis</keyword>
<dbReference type="NCBIfam" id="TIGR01559">
    <property type="entry name" value="squal_synth"/>
    <property type="match status" value="1"/>
</dbReference>
<keyword evidence="9 15" id="KW-1133">Transmembrane helix</keyword>
<comment type="caution">
    <text evidence="16">The sequence shown here is derived from an EMBL/GenBank/DDBJ whole genome shotgun (WGS) entry which is preliminary data.</text>
</comment>
<dbReference type="GO" id="GO:0006696">
    <property type="term" value="P:ergosterol biosynthetic process"/>
    <property type="evidence" value="ECO:0007669"/>
    <property type="project" value="TreeGrafter"/>
</dbReference>
<evidence type="ECO:0000256" key="11">
    <source>
        <dbReference type="ARBA" id="ARBA00023098"/>
    </source>
</evidence>
<evidence type="ECO:0000256" key="8">
    <source>
        <dbReference type="ARBA" id="ARBA00022955"/>
    </source>
</evidence>
<dbReference type="SFLD" id="SFLDG01018">
    <property type="entry name" value="Squalene/Phytoene_Synthase_Lik"/>
    <property type="match status" value="1"/>
</dbReference>
<dbReference type="Proteomes" id="UP000193560">
    <property type="component" value="Unassembled WGS sequence"/>
</dbReference>
<dbReference type="CDD" id="cd00683">
    <property type="entry name" value="Trans_IPPS_HH"/>
    <property type="match status" value="1"/>
</dbReference>
<evidence type="ECO:0000256" key="7">
    <source>
        <dbReference type="ARBA" id="ARBA00022692"/>
    </source>
</evidence>
<dbReference type="InterPro" id="IPR002060">
    <property type="entry name" value="Squ/phyt_synthse"/>
</dbReference>
<keyword evidence="14" id="KW-0753">Steroid metabolism</keyword>
<accession>A0A1X2IRF5</accession>
<evidence type="ECO:0000256" key="9">
    <source>
        <dbReference type="ARBA" id="ARBA00022989"/>
    </source>
</evidence>
<dbReference type="PROSITE" id="PS01044">
    <property type="entry name" value="SQUALEN_PHYTOEN_SYN_1"/>
    <property type="match status" value="1"/>
</dbReference>
<dbReference type="FunFam" id="1.10.600.10:FF:000003">
    <property type="entry name" value="Farnesyl-diphosphate farnesyltransferase 1"/>
    <property type="match status" value="1"/>
</dbReference>
<dbReference type="InterPro" id="IPR006449">
    <property type="entry name" value="Squal_synth-like"/>
</dbReference>
<protein>
    <recommendedName>
        <fullName evidence="4 15">Squalene synthase</fullName>
        <shortName evidence="15">SQS</shortName>
        <shortName evidence="15">SS</shortName>
        <ecNumber evidence="4 15">2.5.1.21</ecNumber>
    </recommendedName>
</protein>
<dbReference type="EMBL" id="MCGE01000005">
    <property type="protein sequence ID" value="ORZ21101.1"/>
    <property type="molecule type" value="Genomic_DNA"/>
</dbReference>
<dbReference type="PANTHER" id="PTHR11626">
    <property type="entry name" value="FARNESYL-DIPHOSPHATE FARNESYLTRANSFERASE"/>
    <property type="match status" value="1"/>
</dbReference>
<evidence type="ECO:0000256" key="5">
    <source>
        <dbReference type="ARBA" id="ARBA00022516"/>
    </source>
</evidence>
<evidence type="ECO:0000256" key="3">
    <source>
        <dbReference type="ARBA" id="ARBA00006251"/>
    </source>
</evidence>
<dbReference type="GO" id="GO:0055056">
    <property type="term" value="F:D-glucose transmembrane transporter activity"/>
    <property type="evidence" value="ECO:0007669"/>
    <property type="project" value="UniProtKB-UniRule"/>
</dbReference>
<dbReference type="GO" id="GO:0005789">
    <property type="term" value="C:endoplasmic reticulum membrane"/>
    <property type="evidence" value="ECO:0007669"/>
    <property type="project" value="TreeGrafter"/>
</dbReference>
<comment type="catalytic activity">
    <reaction evidence="15">
        <text>2 (2E,6E)-farnesyl diphosphate + NADPH + H(+) = squalene + 2 diphosphate + NADP(+)</text>
        <dbReference type="Rhea" id="RHEA:32295"/>
        <dbReference type="ChEBI" id="CHEBI:15378"/>
        <dbReference type="ChEBI" id="CHEBI:15440"/>
        <dbReference type="ChEBI" id="CHEBI:33019"/>
        <dbReference type="ChEBI" id="CHEBI:57783"/>
        <dbReference type="ChEBI" id="CHEBI:58349"/>
        <dbReference type="ChEBI" id="CHEBI:175763"/>
        <dbReference type="EC" id="2.5.1.21"/>
    </reaction>
</comment>
<dbReference type="STRING" id="90262.A0A1X2IRF5"/>
<comment type="similarity">
    <text evidence="3 15">Belongs to the phytoene/squalene synthase family.</text>
</comment>
<comment type="function">
    <text evidence="15">Catalyzes the condensation of 2 farnesyl pyrophosphate (FPP) moieties to form squalene.</text>
</comment>
<evidence type="ECO:0000313" key="16">
    <source>
        <dbReference type="EMBL" id="ORZ21101.1"/>
    </source>
</evidence>
<dbReference type="Pfam" id="PF00494">
    <property type="entry name" value="SQS_PSY"/>
    <property type="match status" value="1"/>
</dbReference>
<keyword evidence="8" id="KW-0752">Steroid biosynthesis</keyword>
<evidence type="ECO:0000256" key="14">
    <source>
        <dbReference type="ARBA" id="ARBA00023221"/>
    </source>
</evidence>
<dbReference type="InterPro" id="IPR019845">
    <property type="entry name" value="Squalene/phytoene_synthase_CS"/>
</dbReference>
<dbReference type="InterPro" id="IPR008949">
    <property type="entry name" value="Isoprenoid_synthase_dom_sf"/>
</dbReference>
<dbReference type="OrthoDB" id="431150at2759"/>
<organism evidence="16 17">
    <name type="scientific">Absidia repens</name>
    <dbReference type="NCBI Taxonomy" id="90262"/>
    <lineage>
        <taxon>Eukaryota</taxon>
        <taxon>Fungi</taxon>
        <taxon>Fungi incertae sedis</taxon>
        <taxon>Mucoromycota</taxon>
        <taxon>Mucoromycotina</taxon>
        <taxon>Mucoromycetes</taxon>
        <taxon>Mucorales</taxon>
        <taxon>Cunninghamellaceae</taxon>
        <taxon>Absidia</taxon>
    </lineage>
</organism>
<dbReference type="SUPFAM" id="SSF48576">
    <property type="entry name" value="Terpenoid synthases"/>
    <property type="match status" value="1"/>
</dbReference>
<name>A0A1X2IRF5_9FUNG</name>
<proteinExistence type="inferred from homology"/>
<comment type="subcellular location">
    <subcellularLocation>
        <location evidence="2">Membrane</location>
    </subcellularLocation>
</comment>
<keyword evidence="13" id="KW-1207">Sterol metabolism</keyword>
<comment type="cofactor">
    <cofactor evidence="1 15">
        <name>Mg(2+)</name>
        <dbReference type="ChEBI" id="CHEBI:18420"/>
    </cofactor>
</comment>
<evidence type="ECO:0000256" key="6">
    <source>
        <dbReference type="ARBA" id="ARBA00022679"/>
    </source>
</evidence>
<dbReference type="Gene3D" id="1.10.600.10">
    <property type="entry name" value="Farnesyl Diphosphate Synthase"/>
    <property type="match status" value="1"/>
</dbReference>
<evidence type="ECO:0000313" key="17">
    <source>
        <dbReference type="Proteomes" id="UP000193560"/>
    </source>
</evidence>
<dbReference type="EC" id="2.5.1.21" evidence="4 15"/>
<keyword evidence="17" id="KW-1185">Reference proteome</keyword>
<evidence type="ECO:0000256" key="10">
    <source>
        <dbReference type="ARBA" id="ARBA00023011"/>
    </source>
</evidence>
<gene>
    <name evidence="16" type="ORF">BCR42DRAFT_406819</name>
</gene>
<comment type="catalytic activity">
    <reaction evidence="15">
        <text>2 (2E,6E)-farnesyl diphosphate + NADH + H(+) = squalene + 2 diphosphate + NAD(+)</text>
        <dbReference type="Rhea" id="RHEA:32299"/>
        <dbReference type="ChEBI" id="CHEBI:15378"/>
        <dbReference type="ChEBI" id="CHEBI:15440"/>
        <dbReference type="ChEBI" id="CHEBI:33019"/>
        <dbReference type="ChEBI" id="CHEBI:57540"/>
        <dbReference type="ChEBI" id="CHEBI:57945"/>
        <dbReference type="ChEBI" id="CHEBI:175763"/>
        <dbReference type="EC" id="2.5.1.21"/>
    </reaction>
</comment>
<evidence type="ECO:0000256" key="2">
    <source>
        <dbReference type="ARBA" id="ARBA00004370"/>
    </source>
</evidence>
<dbReference type="InterPro" id="IPR033904">
    <property type="entry name" value="Trans_IPPS_HH"/>
</dbReference>
<reference evidence="16 17" key="1">
    <citation type="submission" date="2016-07" db="EMBL/GenBank/DDBJ databases">
        <title>Pervasive Adenine N6-methylation of Active Genes in Fungi.</title>
        <authorList>
            <consortium name="DOE Joint Genome Institute"/>
            <person name="Mondo S.J."/>
            <person name="Dannebaum R.O."/>
            <person name="Kuo R.C."/>
            <person name="Labutti K."/>
            <person name="Haridas S."/>
            <person name="Kuo A."/>
            <person name="Salamov A."/>
            <person name="Ahrendt S.R."/>
            <person name="Lipzen A."/>
            <person name="Sullivan W."/>
            <person name="Andreopoulos W.B."/>
            <person name="Clum A."/>
            <person name="Lindquist E."/>
            <person name="Daum C."/>
            <person name="Ramamoorthy G.K."/>
            <person name="Gryganskyi A."/>
            <person name="Culley D."/>
            <person name="Magnuson J.K."/>
            <person name="James T.Y."/>
            <person name="O'Malley M.A."/>
            <person name="Stajich J.E."/>
            <person name="Spatafora J.W."/>
            <person name="Visel A."/>
            <person name="Grigoriev I.V."/>
        </authorList>
    </citation>
    <scope>NUCLEOTIDE SEQUENCE [LARGE SCALE GENOMIC DNA]</scope>
    <source>
        <strain evidence="16 17">NRRL 1336</strain>
    </source>
</reference>
<keyword evidence="5" id="KW-0444">Lipid biosynthesis</keyword>
<keyword evidence="6 15" id="KW-0808">Transferase</keyword>
<dbReference type="GO" id="GO:0045338">
    <property type="term" value="P:farnesyl diphosphate metabolic process"/>
    <property type="evidence" value="ECO:0007669"/>
    <property type="project" value="InterPro"/>
</dbReference>
<evidence type="ECO:0000256" key="13">
    <source>
        <dbReference type="ARBA" id="ARBA00023166"/>
    </source>
</evidence>
<keyword evidence="11" id="KW-0443">Lipid metabolism</keyword>
<comment type="pathway">
    <text evidence="15">Terpene metabolism; lanosterol biosynthesis; lanosterol from farnesyl diphosphate: step 1/3.</text>
</comment>
<feature type="transmembrane region" description="Helical" evidence="15">
    <location>
        <begin position="398"/>
        <end position="418"/>
    </location>
</feature>
<keyword evidence="7 15" id="KW-0812">Transmembrane</keyword>